<dbReference type="EMBL" id="JADGII010000024">
    <property type="protein sequence ID" value="MBF0637538.1"/>
    <property type="molecule type" value="Genomic_DNA"/>
</dbReference>
<dbReference type="RefSeq" id="WP_114607596.1">
    <property type="nucleotide sequence ID" value="NZ_JABVZQ010000006.1"/>
</dbReference>
<dbReference type="PANTHER" id="PTHR28008">
    <property type="entry name" value="DOMAIN PROTEIN, PUTATIVE (AFU_ORTHOLOGUE AFUA_3G10980)-RELATED"/>
    <property type="match status" value="1"/>
</dbReference>
<keyword evidence="3" id="KW-1185">Reference proteome</keyword>
<protein>
    <submittedName>
        <fullName evidence="2">VanZ family protein</fullName>
    </submittedName>
</protein>
<feature type="transmembrane region" description="Helical" evidence="1">
    <location>
        <begin position="88"/>
        <end position="110"/>
    </location>
</feature>
<evidence type="ECO:0000256" key="1">
    <source>
        <dbReference type="SAM" id="Phobius"/>
    </source>
</evidence>
<keyword evidence="1" id="KW-0472">Membrane</keyword>
<comment type="caution">
    <text evidence="2">The sequence shown here is derived from an EMBL/GenBank/DDBJ whole genome shotgun (WGS) entry which is preliminary data.</text>
</comment>
<keyword evidence="1" id="KW-0812">Transmembrane</keyword>
<keyword evidence="1" id="KW-1133">Transmembrane helix</keyword>
<feature type="transmembrane region" description="Helical" evidence="1">
    <location>
        <begin position="63"/>
        <end position="82"/>
    </location>
</feature>
<name>A0ABR9XUH9_9CHLB</name>
<evidence type="ECO:0000313" key="2">
    <source>
        <dbReference type="EMBL" id="MBF0637538.1"/>
    </source>
</evidence>
<organism evidence="2 3">
    <name type="scientific">Prosthecochloris ethylica</name>
    <dbReference type="NCBI Taxonomy" id="2743976"/>
    <lineage>
        <taxon>Bacteria</taxon>
        <taxon>Pseudomonadati</taxon>
        <taxon>Chlorobiota</taxon>
        <taxon>Chlorobiia</taxon>
        <taxon>Chlorobiales</taxon>
        <taxon>Chlorobiaceae</taxon>
        <taxon>Prosthecochloris</taxon>
    </lineage>
</organism>
<reference evidence="2 3" key="1">
    <citation type="journal article" date="2020" name="Microorganisms">
        <title>Simultaneous Genome Sequencing of Prosthecochloris ethylica and Desulfuromonas acetoxidans within a Syntrophic Mixture Reveals Unique Pili and Protein Interactions.</title>
        <authorList>
            <person name="Kyndt J.A."/>
            <person name="Van Beeumen J.J."/>
            <person name="Meyer T.E."/>
        </authorList>
    </citation>
    <scope>NUCLEOTIDE SEQUENCE [LARGE SCALE GENOMIC DNA]</scope>
    <source>
        <strain evidence="2 3">N3</strain>
    </source>
</reference>
<evidence type="ECO:0000313" key="3">
    <source>
        <dbReference type="Proteomes" id="UP000619838"/>
    </source>
</evidence>
<sequence length="112" mass="12123">MMMLRWLARFFLVVALGAVFVQAGSCQPVSPGFQGGDKLLHAGAFFVLALLADVSFPAARFRYAVIACLVSFGVAIEVQQYMLPWRCFSLLDLAADVAGIGLYYIIVAAISK</sequence>
<gene>
    <name evidence="2" type="primary">vanZ</name>
    <name evidence="2" type="ORF">INT08_10195</name>
</gene>
<proteinExistence type="predicted"/>
<dbReference type="PANTHER" id="PTHR28008:SF1">
    <property type="entry name" value="DOMAIN PROTEIN, PUTATIVE (AFU_ORTHOLOGUE AFUA_3G10980)-RELATED"/>
    <property type="match status" value="1"/>
</dbReference>
<dbReference type="Proteomes" id="UP000619838">
    <property type="component" value="Unassembled WGS sequence"/>
</dbReference>
<accession>A0ABR9XUH9</accession>
<dbReference type="NCBIfam" id="NF037970">
    <property type="entry name" value="vanZ_1"/>
    <property type="match status" value="1"/>
</dbReference>
<feature type="transmembrane region" description="Helical" evidence="1">
    <location>
        <begin position="39"/>
        <end position="56"/>
    </location>
</feature>